<dbReference type="NCBIfam" id="TIGR00345">
    <property type="entry name" value="GET3_arsA_TRC40"/>
    <property type="match status" value="1"/>
</dbReference>
<name>A0A411YLR0_9ACTN</name>
<dbReference type="PANTHER" id="PTHR10803:SF3">
    <property type="entry name" value="ATPASE GET3"/>
    <property type="match status" value="1"/>
</dbReference>
<comment type="similarity">
    <text evidence="1">Belongs to the arsA ATPase family.</text>
</comment>
<dbReference type="Pfam" id="PF02374">
    <property type="entry name" value="ArsA_ATPase"/>
    <property type="match status" value="1"/>
</dbReference>
<dbReference type="EMBL" id="CP036402">
    <property type="protein sequence ID" value="QBI22166.1"/>
    <property type="molecule type" value="Genomic_DNA"/>
</dbReference>
<dbReference type="InterPro" id="IPR027417">
    <property type="entry name" value="P-loop_NTPase"/>
</dbReference>
<proteinExistence type="inferred from homology"/>
<dbReference type="InterPro" id="IPR016300">
    <property type="entry name" value="ATPase_ArsA/GET3"/>
</dbReference>
<dbReference type="GO" id="GO:0005524">
    <property type="term" value="F:ATP binding"/>
    <property type="evidence" value="ECO:0007669"/>
    <property type="project" value="InterPro"/>
</dbReference>
<dbReference type="Gene3D" id="3.40.50.300">
    <property type="entry name" value="P-loop containing nucleotide triphosphate hydrolases"/>
    <property type="match status" value="1"/>
</dbReference>
<keyword evidence="4" id="KW-1185">Reference proteome</keyword>
<dbReference type="KEGG" id="erz:ER308_20960"/>
<organism evidence="3 4">
    <name type="scientific">Egibacter rhizosphaerae</name>
    <dbReference type="NCBI Taxonomy" id="1670831"/>
    <lineage>
        <taxon>Bacteria</taxon>
        <taxon>Bacillati</taxon>
        <taxon>Actinomycetota</taxon>
        <taxon>Nitriliruptoria</taxon>
        <taxon>Egibacterales</taxon>
        <taxon>Egibacteraceae</taxon>
        <taxon>Egibacter</taxon>
    </lineage>
</organism>
<accession>A0A411YLR0</accession>
<dbReference type="CDD" id="cd02035">
    <property type="entry name" value="ArsA"/>
    <property type="match status" value="1"/>
</dbReference>
<gene>
    <name evidence="3" type="ORF">ER308_20960</name>
</gene>
<dbReference type="AlphaFoldDB" id="A0A411YLR0"/>
<evidence type="ECO:0000313" key="4">
    <source>
        <dbReference type="Proteomes" id="UP000291469"/>
    </source>
</evidence>
<dbReference type="OrthoDB" id="9780677at2"/>
<evidence type="ECO:0000259" key="2">
    <source>
        <dbReference type="Pfam" id="PF02374"/>
    </source>
</evidence>
<feature type="domain" description="ArsA/GET3 Anion-transporting ATPase-like" evidence="2">
    <location>
        <begin position="30"/>
        <end position="330"/>
    </location>
</feature>
<protein>
    <submittedName>
        <fullName evidence="3">ArsA family ATPase</fullName>
    </submittedName>
</protein>
<dbReference type="Proteomes" id="UP000291469">
    <property type="component" value="Chromosome"/>
</dbReference>
<evidence type="ECO:0000256" key="1">
    <source>
        <dbReference type="ARBA" id="ARBA00011040"/>
    </source>
</evidence>
<dbReference type="SUPFAM" id="SSF52540">
    <property type="entry name" value="P-loop containing nucleoside triphosphate hydrolases"/>
    <property type="match status" value="1"/>
</dbReference>
<dbReference type="GO" id="GO:0016887">
    <property type="term" value="F:ATP hydrolysis activity"/>
    <property type="evidence" value="ECO:0007669"/>
    <property type="project" value="InterPro"/>
</dbReference>
<dbReference type="InterPro" id="IPR025723">
    <property type="entry name" value="ArsA/GET3_ATPase-like"/>
</dbReference>
<dbReference type="PANTHER" id="PTHR10803">
    <property type="entry name" value="ARSENICAL PUMP-DRIVING ATPASE ARSENITE-TRANSLOCATING ATPASE"/>
    <property type="match status" value="1"/>
</dbReference>
<sequence length="336" mass="36536">MAPPRGVGARTGSWGLLLTTPTSAPSDRPIVLLSGKGGVGKTTVAAATARTLAANGARTLLVSTDPAHSIGDALGSRLTAEPTAVEERLDALELDPERVAAEHLDAVEDAVADRVDPELWPQVRRHLRLARDSPGTAETATFERVAALLERCPGEYDRLVVDTAPTGHTLRLLTLPALLGAWVEGLVRQRERVTGTERMLRNLAGREEPEQDTVLVRLRERRDRLGRAAERLREDTAVWLVVVPERLPIEETVRARSQLADHGLAVAGVVVNRVLGRDADGRFLAERREQQADYLAEITRRFGDLPCVHLPELPRDIADRASLDRIADALAASDVA</sequence>
<reference evidence="3 4" key="1">
    <citation type="submission" date="2019-01" db="EMBL/GenBank/DDBJ databases">
        <title>Egibacter rhizosphaerae EGI 80759T.</title>
        <authorList>
            <person name="Chen D.-D."/>
            <person name="Tian Y."/>
            <person name="Jiao J.-Y."/>
            <person name="Zhang X.-T."/>
            <person name="Zhang Y.-G."/>
            <person name="Zhang Y."/>
            <person name="Xiao M."/>
            <person name="Shu W.-S."/>
            <person name="Li W.-J."/>
        </authorList>
    </citation>
    <scope>NUCLEOTIDE SEQUENCE [LARGE SCALE GENOMIC DNA]</scope>
    <source>
        <strain evidence="3 4">EGI 80759</strain>
    </source>
</reference>
<evidence type="ECO:0000313" key="3">
    <source>
        <dbReference type="EMBL" id="QBI22166.1"/>
    </source>
</evidence>